<keyword evidence="8" id="KW-1185">Reference proteome</keyword>
<keyword evidence="3" id="KW-0539">Nucleus</keyword>
<reference evidence="7 8" key="1">
    <citation type="submission" date="2019-07" db="EMBL/GenBank/DDBJ databases">
        <title>Genomics analysis of Aphanomyces spp. identifies a new class of oomycete effector associated with host adaptation.</title>
        <authorList>
            <person name="Gaulin E."/>
        </authorList>
    </citation>
    <scope>NUCLEOTIDE SEQUENCE [LARGE SCALE GENOMIC DNA]</scope>
    <source>
        <strain evidence="7 8">ATCC 201684</strain>
    </source>
</reference>
<dbReference type="Gene3D" id="1.10.10.10">
    <property type="entry name" value="Winged helix-like DNA-binding domain superfamily/Winged helix DNA-binding domain"/>
    <property type="match status" value="1"/>
</dbReference>
<feature type="compositionally biased region" description="Polar residues" evidence="5">
    <location>
        <begin position="242"/>
        <end position="252"/>
    </location>
</feature>
<evidence type="ECO:0000313" key="7">
    <source>
        <dbReference type="EMBL" id="KAF0726599.1"/>
    </source>
</evidence>
<dbReference type="VEuPathDB" id="FungiDB:AeMF1_007547"/>
<dbReference type="GO" id="GO:0005634">
    <property type="term" value="C:nucleus"/>
    <property type="evidence" value="ECO:0007669"/>
    <property type="project" value="UniProtKB-SubCell"/>
</dbReference>
<dbReference type="InterPro" id="IPR036390">
    <property type="entry name" value="WH_DNA-bd_sf"/>
</dbReference>
<feature type="region of interest" description="Disordered" evidence="5">
    <location>
        <begin position="223"/>
        <end position="335"/>
    </location>
</feature>
<dbReference type="SUPFAM" id="SSF46785">
    <property type="entry name" value="Winged helix' DNA-binding domain"/>
    <property type="match status" value="1"/>
</dbReference>
<dbReference type="Pfam" id="PF00447">
    <property type="entry name" value="HSF_DNA-bind"/>
    <property type="match status" value="1"/>
</dbReference>
<feature type="region of interest" description="Disordered" evidence="5">
    <location>
        <begin position="188"/>
        <end position="211"/>
    </location>
</feature>
<dbReference type="InterPro" id="IPR000232">
    <property type="entry name" value="HSF_DNA-bd"/>
</dbReference>
<evidence type="ECO:0000259" key="6">
    <source>
        <dbReference type="SMART" id="SM00415"/>
    </source>
</evidence>
<dbReference type="FunFam" id="1.10.10.10:FF:000286">
    <property type="entry name" value="Heat shock transcription factor"/>
    <property type="match status" value="1"/>
</dbReference>
<dbReference type="InterPro" id="IPR036388">
    <property type="entry name" value="WH-like_DNA-bd_sf"/>
</dbReference>
<dbReference type="EMBL" id="VJMJ01000213">
    <property type="protein sequence ID" value="KAF0726599.1"/>
    <property type="molecule type" value="Genomic_DNA"/>
</dbReference>
<sequence>MISPGPSTASAPRMKKREVGVPKFLRSLYEMLETEDMQIISWTMDGSSVQVLDRHKLENVILPKYFKHSKFTSFQRQLNYFGFKKNTKFRSHMYTFTHPYFRQNRKDLLSKISRHYGNDDDHAHASADEHDANFLDNETTNPDEPPFSLDPMLHLNAQDLDTLMCLMDPEDDVSPQLRIEAPPQTFETRIGQVNTFRPASPPPLRTPPRVVPVSPPASICLSPLPSNNDYAPSRRDAAVPPSFSTRPPSMLTQPPYYQYQQPSQLRQQPPQPRQQPQSRQLPQQSRQQPQVPRHHPQQAPFSPQQLQQPQIPREQPQQPYRHQSHPAFQRQNSEDDYGVLYEAASMFL</sequence>
<organism evidence="7 8">
    <name type="scientific">Aphanomyces euteiches</name>
    <dbReference type="NCBI Taxonomy" id="100861"/>
    <lineage>
        <taxon>Eukaryota</taxon>
        <taxon>Sar</taxon>
        <taxon>Stramenopiles</taxon>
        <taxon>Oomycota</taxon>
        <taxon>Saprolegniomycetes</taxon>
        <taxon>Saprolegniales</taxon>
        <taxon>Verrucalvaceae</taxon>
        <taxon>Aphanomyces</taxon>
    </lineage>
</organism>
<dbReference type="PANTHER" id="PTHR10015:SF427">
    <property type="entry name" value="HEAT SHOCK FACTOR PROTEIN"/>
    <property type="match status" value="1"/>
</dbReference>
<comment type="similarity">
    <text evidence="4">Belongs to the HSF family.</text>
</comment>
<dbReference type="Proteomes" id="UP000481153">
    <property type="component" value="Unassembled WGS sequence"/>
</dbReference>
<dbReference type="GO" id="GO:0043565">
    <property type="term" value="F:sequence-specific DNA binding"/>
    <property type="evidence" value="ECO:0007669"/>
    <property type="project" value="InterPro"/>
</dbReference>
<comment type="subcellular location">
    <subcellularLocation>
        <location evidence="1">Nucleus</location>
    </subcellularLocation>
</comment>
<feature type="compositionally biased region" description="Low complexity" evidence="5">
    <location>
        <begin position="253"/>
        <end position="319"/>
    </location>
</feature>
<evidence type="ECO:0000256" key="3">
    <source>
        <dbReference type="ARBA" id="ARBA00023242"/>
    </source>
</evidence>
<protein>
    <recommendedName>
        <fullName evidence="6">HSF-type DNA-binding domain-containing protein</fullName>
    </recommendedName>
</protein>
<evidence type="ECO:0000313" key="8">
    <source>
        <dbReference type="Proteomes" id="UP000481153"/>
    </source>
</evidence>
<evidence type="ECO:0000256" key="5">
    <source>
        <dbReference type="SAM" id="MobiDB-lite"/>
    </source>
</evidence>
<accession>A0A6G0WHH3</accession>
<feature type="domain" description="HSF-type DNA-binding" evidence="6">
    <location>
        <begin position="20"/>
        <end position="115"/>
    </location>
</feature>
<dbReference type="PANTHER" id="PTHR10015">
    <property type="entry name" value="HEAT SHOCK TRANSCRIPTION FACTOR"/>
    <property type="match status" value="1"/>
</dbReference>
<name>A0A6G0WHH3_9STRA</name>
<dbReference type="SMART" id="SM00415">
    <property type="entry name" value="HSF"/>
    <property type="match status" value="1"/>
</dbReference>
<gene>
    <name evidence="7" type="ORF">Ae201684_015221</name>
</gene>
<keyword evidence="2" id="KW-0238">DNA-binding</keyword>
<evidence type="ECO:0000256" key="2">
    <source>
        <dbReference type="ARBA" id="ARBA00023125"/>
    </source>
</evidence>
<evidence type="ECO:0000256" key="1">
    <source>
        <dbReference type="ARBA" id="ARBA00004123"/>
    </source>
</evidence>
<dbReference type="GO" id="GO:0003700">
    <property type="term" value="F:DNA-binding transcription factor activity"/>
    <property type="evidence" value="ECO:0007669"/>
    <property type="project" value="InterPro"/>
</dbReference>
<dbReference type="AlphaFoldDB" id="A0A6G0WHH3"/>
<comment type="caution">
    <text evidence="7">The sequence shown here is derived from an EMBL/GenBank/DDBJ whole genome shotgun (WGS) entry which is preliminary data.</text>
</comment>
<feature type="compositionally biased region" description="Pro residues" evidence="5">
    <location>
        <begin position="199"/>
        <end position="211"/>
    </location>
</feature>
<evidence type="ECO:0000256" key="4">
    <source>
        <dbReference type="RuleBase" id="RU004020"/>
    </source>
</evidence>
<proteinExistence type="inferred from homology"/>
<dbReference type="PRINTS" id="PR00056">
    <property type="entry name" value="HSFDOMAIN"/>
</dbReference>